<dbReference type="GO" id="GO:0016787">
    <property type="term" value="F:hydrolase activity"/>
    <property type="evidence" value="ECO:0007669"/>
    <property type="project" value="UniProtKB-KW"/>
</dbReference>
<organism evidence="4 5">
    <name type="scientific">Plantactinospora siamensis</name>
    <dbReference type="NCBI Taxonomy" id="555372"/>
    <lineage>
        <taxon>Bacteria</taxon>
        <taxon>Bacillati</taxon>
        <taxon>Actinomycetota</taxon>
        <taxon>Actinomycetes</taxon>
        <taxon>Micromonosporales</taxon>
        <taxon>Micromonosporaceae</taxon>
        <taxon>Plantactinospora</taxon>
    </lineage>
</organism>
<accession>A0ABV6NYP1</accession>
<dbReference type="Pfam" id="PF12697">
    <property type="entry name" value="Abhydrolase_6"/>
    <property type="match status" value="1"/>
</dbReference>
<reference evidence="4 5" key="1">
    <citation type="submission" date="2024-09" db="EMBL/GenBank/DDBJ databases">
        <authorList>
            <person name="Sun Q."/>
            <person name="Mori K."/>
        </authorList>
    </citation>
    <scope>NUCLEOTIDE SEQUENCE [LARGE SCALE GENOMIC DNA]</scope>
    <source>
        <strain evidence="4 5">TBRC 2205</strain>
    </source>
</reference>
<dbReference type="PANTHER" id="PTHR22946">
    <property type="entry name" value="DIENELACTONE HYDROLASE DOMAIN-CONTAINING PROTEIN-RELATED"/>
    <property type="match status" value="1"/>
</dbReference>
<evidence type="ECO:0000313" key="4">
    <source>
        <dbReference type="EMBL" id="MFC0565904.1"/>
    </source>
</evidence>
<comment type="similarity">
    <text evidence="2">Belongs to the AB hydrolase superfamily. FUS2 hydrolase family.</text>
</comment>
<dbReference type="Gene3D" id="3.40.50.1820">
    <property type="entry name" value="alpha/beta hydrolase"/>
    <property type="match status" value="2"/>
</dbReference>
<dbReference type="RefSeq" id="WP_377340201.1">
    <property type="nucleotide sequence ID" value="NZ_JBHLUE010000013.1"/>
</dbReference>
<dbReference type="InterPro" id="IPR050261">
    <property type="entry name" value="FrsA_esterase"/>
</dbReference>
<name>A0ABV6NYP1_9ACTN</name>
<dbReference type="InterPro" id="IPR029058">
    <property type="entry name" value="AB_hydrolase_fold"/>
</dbReference>
<proteinExistence type="inferred from homology"/>
<feature type="domain" description="AB hydrolase-1" evidence="3">
    <location>
        <begin position="61"/>
        <end position="295"/>
    </location>
</feature>
<evidence type="ECO:0000259" key="3">
    <source>
        <dbReference type="Pfam" id="PF12697"/>
    </source>
</evidence>
<dbReference type="PANTHER" id="PTHR22946:SF9">
    <property type="entry name" value="POLYKETIDE TRANSFERASE AF380"/>
    <property type="match status" value="1"/>
</dbReference>
<evidence type="ECO:0000313" key="5">
    <source>
        <dbReference type="Proteomes" id="UP001589894"/>
    </source>
</evidence>
<dbReference type="SUPFAM" id="SSF53474">
    <property type="entry name" value="alpha/beta-Hydrolases"/>
    <property type="match status" value="1"/>
</dbReference>
<dbReference type="EMBL" id="JBHLUE010000013">
    <property type="protein sequence ID" value="MFC0565904.1"/>
    <property type="molecule type" value="Genomic_DNA"/>
</dbReference>
<dbReference type="InterPro" id="IPR000073">
    <property type="entry name" value="AB_hydrolase_1"/>
</dbReference>
<evidence type="ECO:0000256" key="2">
    <source>
        <dbReference type="ARBA" id="ARBA00038115"/>
    </source>
</evidence>
<comment type="caution">
    <text evidence="4">The sequence shown here is derived from an EMBL/GenBank/DDBJ whole genome shotgun (WGS) entry which is preliminary data.</text>
</comment>
<evidence type="ECO:0000256" key="1">
    <source>
        <dbReference type="ARBA" id="ARBA00022801"/>
    </source>
</evidence>
<gene>
    <name evidence="4" type="ORF">ACFFHU_17420</name>
</gene>
<dbReference type="Proteomes" id="UP001589894">
    <property type="component" value="Unassembled WGS sequence"/>
</dbReference>
<keyword evidence="1 4" id="KW-0378">Hydrolase</keyword>
<keyword evidence="5" id="KW-1185">Reference proteome</keyword>
<sequence length="317" mass="33301">MSATQPARSSTRESTARREVRFASGDANCVAWHYPGSNGGCVVMAGGLGVTKEPGTDRFAARFHDAGFTVLAFDHRHFGASGGRPRQVARIGEQLADWRNAIAFAGTLPGVDPGRVAAWSFSASAGHLVRVAARGAGLAAVIGQSPSVDGPATTRNAVRHQRPPVMLRMIGRGLLDALGGLLGREPLLVPLAGPPGTLALLTTPDAVDGGRILDPDGRYPRWQQAIAARAALTAGSYRPGRDAARVRCPLLMVVCDDDRTAPIGPAVRAARRAPRGEVLHLPGGHYAPFLDAHEQAVEGELAFLRRHLAGTVRPITG</sequence>
<protein>
    <submittedName>
        <fullName evidence="4">Alpha/beta hydrolase</fullName>
    </submittedName>
</protein>